<keyword evidence="2" id="KW-1185">Reference proteome</keyword>
<comment type="caution">
    <text evidence="1">The sequence shown here is derived from an EMBL/GenBank/DDBJ whole genome shotgun (WGS) entry which is preliminary data.</text>
</comment>
<dbReference type="Proteomes" id="UP001165960">
    <property type="component" value="Unassembled WGS sequence"/>
</dbReference>
<evidence type="ECO:0000313" key="1">
    <source>
        <dbReference type="EMBL" id="KAJ9088666.1"/>
    </source>
</evidence>
<reference evidence="1" key="1">
    <citation type="submission" date="2022-04" db="EMBL/GenBank/DDBJ databases">
        <title>Genome of the entomopathogenic fungus Entomophthora muscae.</title>
        <authorList>
            <person name="Elya C."/>
            <person name="Lovett B.R."/>
            <person name="Lee E."/>
            <person name="Macias A.M."/>
            <person name="Hajek A.E."/>
            <person name="De Bivort B.L."/>
            <person name="Kasson M.T."/>
            <person name="De Fine Licht H.H."/>
            <person name="Stajich J.E."/>
        </authorList>
    </citation>
    <scope>NUCLEOTIDE SEQUENCE</scope>
    <source>
        <strain evidence="1">Berkeley</strain>
    </source>
</reference>
<protein>
    <submittedName>
        <fullName evidence="1">Uncharacterized protein</fullName>
    </submittedName>
</protein>
<name>A0ACC2UQ09_9FUNG</name>
<dbReference type="EMBL" id="QTSX02000099">
    <property type="protein sequence ID" value="KAJ9088666.1"/>
    <property type="molecule type" value="Genomic_DNA"/>
</dbReference>
<gene>
    <name evidence="1" type="ORF">DSO57_1020853</name>
</gene>
<proteinExistence type="predicted"/>
<sequence>MKRFYEQNEWVDLSRLETIKKAFSAYNLLQTETMVQNTQSIEHSLNSIQQFVTSEQISEFCSVYRDLNLSSSSLSTSNKLAGKIDTGFGSWILRPRKNSVFNASQVSVASEISTREPRTGSMISFGSFDNPPQPLPVAVDDDGFSVPPPENMHSEGDRDSDEFSDSSSFAPQQKVKFDIKEEAIKDKPEDIALAFSNVTSSLRTLPKQKVPRGRRGDRSMTDLERTLSTVPEKVYVESPSESISGFKPLGLRAWSVERVDAVVMPDGSCRAQVTGELRIVYSNHDSCIDYLNSTLASLQDGEIQIVPNPQFVTEANPGFTLHLDNLEAVKDHEVVLLMYRIQMVAPSAHHPLLPLSINAAFDADPNALRVGLSFGVKDSIRPKRVNSMKIGAYVKQSGPLRSQPAPNWNQASNELIWNLDFDQLVPIVCQFDGVADLLLSFSFDLLLESSLANINWSSMSMDHTVQSGAFLLTSSPLANSEDGL</sequence>
<evidence type="ECO:0000313" key="2">
    <source>
        <dbReference type="Proteomes" id="UP001165960"/>
    </source>
</evidence>
<accession>A0ACC2UQ09</accession>
<organism evidence="1 2">
    <name type="scientific">Entomophthora muscae</name>
    <dbReference type="NCBI Taxonomy" id="34485"/>
    <lineage>
        <taxon>Eukaryota</taxon>
        <taxon>Fungi</taxon>
        <taxon>Fungi incertae sedis</taxon>
        <taxon>Zoopagomycota</taxon>
        <taxon>Entomophthoromycotina</taxon>
        <taxon>Entomophthoromycetes</taxon>
        <taxon>Entomophthorales</taxon>
        <taxon>Entomophthoraceae</taxon>
        <taxon>Entomophthora</taxon>
    </lineage>
</organism>